<dbReference type="AlphaFoldDB" id="A0A2W4TAA1"/>
<sequence length="179" mass="20406">MATIQEEIWEILRKLALSSEETDRRMQETDRKLKEVTQAIGRLGNRLGEFVEEMVRPAVVRLFQDRGIAVHQVFRGAYAERDQEAMEIDLLVVNDLDAVLVEVKSELKVDDVKEHIGRLQRFKKLFPQYAGFHVMGAVAGMVVPEDTARFAYRQGLFVLAQSGDTVTIRNDTGFQPGVW</sequence>
<gene>
    <name evidence="1" type="ORF">DM484_11035</name>
</gene>
<dbReference type="InterPro" id="IPR011335">
    <property type="entry name" value="Restrct_endonuc-II-like"/>
</dbReference>
<dbReference type="PANTHER" id="PTHR38753:SF1">
    <property type="entry name" value="SLR1441 PROTEIN"/>
    <property type="match status" value="1"/>
</dbReference>
<accession>A0A2W4TAA1</accession>
<dbReference type="SUPFAM" id="SSF52980">
    <property type="entry name" value="Restriction endonuclease-like"/>
    <property type="match status" value="1"/>
</dbReference>
<evidence type="ECO:0000313" key="1">
    <source>
        <dbReference type="EMBL" id="PZN79677.1"/>
    </source>
</evidence>
<dbReference type="InterPro" id="IPR024271">
    <property type="entry name" value="DUF3782"/>
</dbReference>
<dbReference type="Proteomes" id="UP000249396">
    <property type="component" value="Unassembled WGS sequence"/>
</dbReference>
<dbReference type="EMBL" id="QJPH01000294">
    <property type="protein sequence ID" value="PZN79677.1"/>
    <property type="molecule type" value="Genomic_DNA"/>
</dbReference>
<dbReference type="Pfam" id="PF12644">
    <property type="entry name" value="DUF3782"/>
    <property type="match status" value="1"/>
</dbReference>
<protein>
    <submittedName>
        <fullName evidence="1">DUF3782 domain-containing protein</fullName>
    </submittedName>
</protein>
<evidence type="ECO:0000313" key="2">
    <source>
        <dbReference type="Proteomes" id="UP000249396"/>
    </source>
</evidence>
<proteinExistence type="predicted"/>
<reference evidence="1 2" key="1">
    <citation type="journal article" date="2018" name="Aquat. Microb. Ecol.">
        <title>Gammaproteobacterial methanotrophs dominate.</title>
        <authorList>
            <person name="Rissanen A.J."/>
            <person name="Saarenheimo J."/>
            <person name="Tiirola M."/>
            <person name="Peura S."/>
            <person name="Aalto S.L."/>
            <person name="Karvinen A."/>
            <person name="Nykanen H."/>
        </authorList>
    </citation>
    <scope>NUCLEOTIDE SEQUENCE [LARGE SCALE GENOMIC DNA]</scope>
    <source>
        <strain evidence="1">AMbin10</strain>
    </source>
</reference>
<comment type="caution">
    <text evidence="1">The sequence shown here is derived from an EMBL/GenBank/DDBJ whole genome shotgun (WGS) entry which is preliminary data.</text>
</comment>
<organism evidence="1 2">
    <name type="scientific">Candidatus Methylumidiphilus alinenensis</name>
    <dbReference type="NCBI Taxonomy" id="2202197"/>
    <lineage>
        <taxon>Bacteria</taxon>
        <taxon>Pseudomonadati</taxon>
        <taxon>Pseudomonadota</taxon>
        <taxon>Gammaproteobacteria</taxon>
        <taxon>Methylococcales</taxon>
        <taxon>Candidatus Methylumidiphilus</taxon>
    </lineage>
</organism>
<name>A0A2W4TAA1_9GAMM</name>
<dbReference type="PANTHER" id="PTHR38753">
    <property type="entry name" value="SLR1441 PROTEIN"/>
    <property type="match status" value="1"/>
</dbReference>